<dbReference type="InterPro" id="IPR013324">
    <property type="entry name" value="RNA_pol_sigma_r3/r4-like"/>
</dbReference>
<dbReference type="SUPFAM" id="SSF88659">
    <property type="entry name" value="Sigma3 and sigma4 domains of RNA polymerase sigma factors"/>
    <property type="match status" value="1"/>
</dbReference>
<reference evidence="1 2" key="1">
    <citation type="submission" date="2015-09" db="EMBL/GenBank/DDBJ databases">
        <authorList>
            <consortium name="Pathogen Informatics"/>
        </authorList>
    </citation>
    <scope>NUCLEOTIDE SEQUENCE [LARGE SCALE GENOMIC DNA]</scope>
    <source>
        <strain evidence="1 2">2789STDY5834921</strain>
    </source>
</reference>
<organism evidence="1 2">
    <name type="scientific">Blautia obeum</name>
    <dbReference type="NCBI Taxonomy" id="40520"/>
    <lineage>
        <taxon>Bacteria</taxon>
        <taxon>Bacillati</taxon>
        <taxon>Bacillota</taxon>
        <taxon>Clostridia</taxon>
        <taxon>Lachnospirales</taxon>
        <taxon>Lachnospiraceae</taxon>
        <taxon>Blautia</taxon>
    </lineage>
</organism>
<dbReference type="EMBL" id="CZBA01000006">
    <property type="protein sequence ID" value="CUP45581.1"/>
    <property type="molecule type" value="Genomic_DNA"/>
</dbReference>
<dbReference type="InterPro" id="IPR036388">
    <property type="entry name" value="WH-like_DNA-bd_sf"/>
</dbReference>
<name>A0A174NE57_9FIRM</name>
<gene>
    <name evidence="1" type="ORF">ERS852533_01419</name>
</gene>
<dbReference type="Proteomes" id="UP000095413">
    <property type="component" value="Unassembled WGS sequence"/>
</dbReference>
<proteinExistence type="predicted"/>
<accession>A0A174NE57</accession>
<evidence type="ECO:0000313" key="1">
    <source>
        <dbReference type="EMBL" id="CUP45581.1"/>
    </source>
</evidence>
<dbReference type="OrthoDB" id="2052233at2"/>
<dbReference type="AlphaFoldDB" id="A0A174NE57"/>
<dbReference type="RefSeq" id="WP_055055832.1">
    <property type="nucleotide sequence ID" value="NZ_CZBA01000006.1"/>
</dbReference>
<evidence type="ECO:0000313" key="2">
    <source>
        <dbReference type="Proteomes" id="UP000095413"/>
    </source>
</evidence>
<protein>
    <submittedName>
        <fullName evidence="1">RNA polymerase factor sigma-70</fullName>
    </submittedName>
</protein>
<sequence>MNEEHTYKGSKTKNYFSAYLLASVQGRRKRYLEIQKKIQLAENNSDEQEYTEADFSMEEHLERKKREELLLNETQGIYPEWNEMEDKRLIQAMHLLNEKEREVMYQRVFEERDFKEIGELNQMAEDQCKWMYYGAIRKIRRKMGGEK</sequence>
<dbReference type="Gene3D" id="1.10.10.10">
    <property type="entry name" value="Winged helix-like DNA-binding domain superfamily/Winged helix DNA-binding domain"/>
    <property type="match status" value="1"/>
</dbReference>